<dbReference type="Pfam" id="PF14417">
    <property type="entry name" value="MEDS"/>
    <property type="match status" value="1"/>
</dbReference>
<dbReference type="SUPFAM" id="SSF52091">
    <property type="entry name" value="SpoIIaa-like"/>
    <property type="match status" value="1"/>
</dbReference>
<dbReference type="InterPro" id="IPR002645">
    <property type="entry name" value="STAS_dom"/>
</dbReference>
<dbReference type="Proteomes" id="UP000001918">
    <property type="component" value="Chromosome"/>
</dbReference>
<dbReference type="OrthoDB" id="116243at2"/>
<dbReference type="InterPro" id="IPR058548">
    <property type="entry name" value="MlaB-like_STAS"/>
</dbReference>
<dbReference type="Gene3D" id="3.30.750.24">
    <property type="entry name" value="STAS domain"/>
    <property type="match status" value="1"/>
</dbReference>
<dbReference type="CDD" id="cd07043">
    <property type="entry name" value="STAS_anti-anti-sigma_factors"/>
    <property type="match status" value="1"/>
</dbReference>
<feature type="domain" description="STAS" evidence="1">
    <location>
        <begin position="187"/>
        <end position="266"/>
    </location>
</feature>
<dbReference type="InterPro" id="IPR036513">
    <property type="entry name" value="STAS_dom_sf"/>
</dbReference>
<reference evidence="2 3" key="1">
    <citation type="journal article" date="2011" name="Stand. Genomic Sci.">
        <title>Complete genome sequence of Thermomonospora curvata type strain (B9).</title>
        <authorList>
            <person name="Chertkov O."/>
            <person name="Sikorski J."/>
            <person name="Nolan M."/>
            <person name="Lapidus A."/>
            <person name="Lucas S."/>
            <person name="Del Rio T.G."/>
            <person name="Tice H."/>
            <person name="Cheng J.F."/>
            <person name="Goodwin L."/>
            <person name="Pitluck S."/>
            <person name="Liolios K."/>
            <person name="Ivanova N."/>
            <person name="Mavromatis K."/>
            <person name="Mikhailova N."/>
            <person name="Ovchinnikova G."/>
            <person name="Pati A."/>
            <person name="Chen A."/>
            <person name="Palaniappan K."/>
            <person name="Djao O.D."/>
            <person name="Land M."/>
            <person name="Hauser L."/>
            <person name="Chang Y.J."/>
            <person name="Jeffries C.D."/>
            <person name="Brettin T."/>
            <person name="Han C."/>
            <person name="Detter J.C."/>
            <person name="Rohde M."/>
            <person name="Goker M."/>
            <person name="Woyke T."/>
            <person name="Bristow J."/>
            <person name="Eisen J.A."/>
            <person name="Markowitz V."/>
            <person name="Hugenholtz P."/>
            <person name="Klenk H.P."/>
            <person name="Kyrpides N.C."/>
        </authorList>
    </citation>
    <scope>NUCLEOTIDE SEQUENCE [LARGE SCALE GENOMIC DNA]</scope>
    <source>
        <strain evidence="3">ATCC 19995 / DSM 43183 / JCM 3096 / KCTC 9072 / NBRC 15933 / NCIMB 10081 / Henssen B9</strain>
    </source>
</reference>
<keyword evidence="3" id="KW-1185">Reference proteome</keyword>
<dbReference type="InterPro" id="IPR025847">
    <property type="entry name" value="MEDS_domain"/>
</dbReference>
<accession>D1AD83</accession>
<evidence type="ECO:0000313" key="2">
    <source>
        <dbReference type="EMBL" id="ACY99392.1"/>
    </source>
</evidence>
<dbReference type="PROSITE" id="PS50801">
    <property type="entry name" value="STAS"/>
    <property type="match status" value="1"/>
</dbReference>
<name>D1AD83_THECD</name>
<dbReference type="HOGENOM" id="CLU_070586_0_0_11"/>
<dbReference type="AlphaFoldDB" id="D1AD83"/>
<evidence type="ECO:0000259" key="1">
    <source>
        <dbReference type="PROSITE" id="PS50801"/>
    </source>
</evidence>
<dbReference type="eggNOG" id="COG1366">
    <property type="taxonomic scope" value="Bacteria"/>
</dbReference>
<proteinExistence type="predicted"/>
<sequence length="286" mass="30789">MFFPGPVRRMVSDLRPGDHAWLAFAGEDERNLVVGSFIDTALAGEDKVVVLAGREEITLPTGDRVTVVPLSEHPSQALDPRRPAQVLRTEIDRAQRAGYRGVRIVADLTWTLRTPGGAGLVLDCERHIEEVVGPSTSAIAICQVDRRACRPRELAALKDAHPVTVTADPDFADSVLRIDRTFHPLGLALSGELDAARHAVFGEALSQALARANGSPVHVDMAELKFIDVGALAMLARAADARPRGGPLVLDRMPAPVRSMVEMIGLDRLPGLRLGIPHPDVHGPDP</sequence>
<dbReference type="STRING" id="471852.Tcur_3863"/>
<protein>
    <submittedName>
        <fullName evidence="2">Anti-sigma-factor antagonist</fullName>
    </submittedName>
</protein>
<dbReference type="KEGG" id="tcu:Tcur_3863"/>
<evidence type="ECO:0000313" key="3">
    <source>
        <dbReference type="Proteomes" id="UP000001918"/>
    </source>
</evidence>
<organism evidence="2 3">
    <name type="scientific">Thermomonospora curvata (strain ATCC 19995 / DSM 43183 / JCM 3096 / KCTC 9072 / NBRC 15933 / NCIMB 10081 / Henssen B9)</name>
    <dbReference type="NCBI Taxonomy" id="471852"/>
    <lineage>
        <taxon>Bacteria</taxon>
        <taxon>Bacillati</taxon>
        <taxon>Actinomycetota</taxon>
        <taxon>Actinomycetes</taxon>
        <taxon>Streptosporangiales</taxon>
        <taxon>Thermomonosporaceae</taxon>
        <taxon>Thermomonospora</taxon>
    </lineage>
</organism>
<gene>
    <name evidence="2" type="ordered locus">Tcur_3863</name>
</gene>
<dbReference type="EMBL" id="CP001738">
    <property type="protein sequence ID" value="ACY99392.1"/>
    <property type="molecule type" value="Genomic_DNA"/>
</dbReference>
<dbReference type="Pfam" id="PF13466">
    <property type="entry name" value="STAS_2"/>
    <property type="match status" value="1"/>
</dbReference>